<dbReference type="GO" id="GO:0032300">
    <property type="term" value="C:mismatch repair complex"/>
    <property type="evidence" value="ECO:0007669"/>
    <property type="project" value="InterPro"/>
</dbReference>
<dbReference type="Gene3D" id="3.30.565.10">
    <property type="entry name" value="Histidine kinase-like ATPase, C-terminal domain"/>
    <property type="match status" value="1"/>
</dbReference>
<dbReference type="GO" id="GO:0140664">
    <property type="term" value="F:ATP-dependent DNA damage sensor activity"/>
    <property type="evidence" value="ECO:0007669"/>
    <property type="project" value="InterPro"/>
</dbReference>
<feature type="domain" description="DNA mismatch repair protein S5" evidence="5">
    <location>
        <begin position="212"/>
        <end position="346"/>
    </location>
</feature>
<dbReference type="Proteomes" id="UP000838756">
    <property type="component" value="Unassembled WGS sequence"/>
</dbReference>
<dbReference type="InterPro" id="IPR042120">
    <property type="entry name" value="MutL_C_dimsub"/>
</dbReference>
<dbReference type="Pfam" id="PF01119">
    <property type="entry name" value="DNA_mis_repair"/>
    <property type="match status" value="1"/>
</dbReference>
<organism evidence="6 7">
    <name type="scientific">Pararge aegeria aegeria</name>
    <dbReference type="NCBI Taxonomy" id="348720"/>
    <lineage>
        <taxon>Eukaryota</taxon>
        <taxon>Metazoa</taxon>
        <taxon>Ecdysozoa</taxon>
        <taxon>Arthropoda</taxon>
        <taxon>Hexapoda</taxon>
        <taxon>Insecta</taxon>
        <taxon>Pterygota</taxon>
        <taxon>Neoptera</taxon>
        <taxon>Endopterygota</taxon>
        <taxon>Lepidoptera</taxon>
        <taxon>Glossata</taxon>
        <taxon>Ditrysia</taxon>
        <taxon>Papilionoidea</taxon>
        <taxon>Nymphalidae</taxon>
        <taxon>Satyrinae</taxon>
        <taxon>Satyrini</taxon>
        <taxon>Parargina</taxon>
        <taxon>Pararge</taxon>
    </lineage>
</organism>
<dbReference type="InterPro" id="IPR020568">
    <property type="entry name" value="Ribosomal_Su5_D2-typ_SF"/>
</dbReference>
<dbReference type="GO" id="GO:0030983">
    <property type="term" value="F:mismatched DNA binding"/>
    <property type="evidence" value="ECO:0007669"/>
    <property type="project" value="InterPro"/>
</dbReference>
<evidence type="ECO:0000259" key="4">
    <source>
        <dbReference type="SMART" id="SM00853"/>
    </source>
</evidence>
<dbReference type="SUPFAM" id="SSF118116">
    <property type="entry name" value="DNA mismatch repair protein MutL"/>
    <property type="match status" value="1"/>
</dbReference>
<dbReference type="GO" id="GO:0016887">
    <property type="term" value="F:ATP hydrolysis activity"/>
    <property type="evidence" value="ECO:0007669"/>
    <property type="project" value="InterPro"/>
</dbReference>
<evidence type="ECO:0000259" key="5">
    <source>
        <dbReference type="SMART" id="SM01340"/>
    </source>
</evidence>
<dbReference type="Pfam" id="PF08676">
    <property type="entry name" value="MutL_C"/>
    <property type="match status" value="1"/>
</dbReference>
<dbReference type="SMART" id="SM00853">
    <property type="entry name" value="MutL_C"/>
    <property type="match status" value="1"/>
</dbReference>
<feature type="region of interest" description="Disordered" evidence="3">
    <location>
        <begin position="397"/>
        <end position="447"/>
    </location>
</feature>
<evidence type="ECO:0000313" key="6">
    <source>
        <dbReference type="EMBL" id="CAH2266100.1"/>
    </source>
</evidence>
<sequence>MAMQKIPTVEQSLLCTSIYINNYKRVIEELVYNSLDAAASSIAIRVCIQENFIQVLDNGNGILKDNFSLLGQKYATSKYVDIRTLKSAPDKYGYKGMSLASIIDVSRNVQIISQCGKSDTTWMKTFANGIEKEVCKTISRPSNGTTVEIKGFLYNLNIQRRSIEPQNELLNIKTSLQQLSLVHCNVSISLRDDCKNEIILQIHKNRTIHDTLQSVFKISEKYFQELQVEKNEYKVKAFINKHNLETNNDYQYIYINGKYIHKSVLHRTLNESLSHFISTGSNRRKYKRISEVKNNCFNRTVPFYFVFITCPNYDFDVTYNSEKTLVEFKDWNEINKLIDKLIKFYNGGLVSKKRDLNEVGNEEKKSNLKTEVKKIMNCILNNKSKQTRISQLQNGIKGKIRKRSRKKKKAISGVKLTNKNNETYDPCQKKDYPDSPNVEQSKDQPEKQEFKLKISKNTQVINYAIKVSNQQVQKIEKPPITFQKNKDLLIKQFDDPTKTVRKRCKYLNRRVLKLLDKNVFKEYSVFKNAVYSFINNETQYRTIKGNTRNLSLCRIANKELKEGNKIKTKNLNDFTIKKSRDLIKPVNTSQYKLIEKKNTLMTHCRQPYDSKNDSFTETLIPMETYNSHNINFEAVKKISCFMGETSRNNIFSTSIKSKNYILNKHSQELYYTIEMTDNHEITNFGNGLKTVDSNLPQEDNYGDLLYFRNTYTIKDFMKSAHNNNKNITYSLQAFSPSRSGFCLEEIEPSIMSESIENKNNNCKPGNYIVQESESDNAEHIIEPINCCETILRSCNNELQDFENEFENSFFQLRDDTLCNYNLFENKNKHNDGNFYINNNVQRTPSFFKSNVGLNICHSKNKISNENVNKKNFKKEGVPCPTNTNIPCQDPLPFTIDNNEIDSDVNYNFQLKSRRTFMPKGMSPIAKNHCKLQNVYEFNDGEVYYEDTIYKHFVKNVLINTEIFEPEVQNIKNLFLKRIEKINSDIQDQDADLIFDSLSLTEAKILGQIDRKFIASIINARSAKTNKSSNYLVLFDQHAVDERVRLESNLSDYIQDSGWKSIHIDPVTIVLCKDDYVYCVNHKEKLARFGLQWTFSSECEMLLNAIPNAILGKNPRQVEIVMKAVKKLISEQIQAIKSLRGNVSLYPKSIMELVFSEACKYAIKFGDKLSNSECANMISSLAGCKTPFQCAHGRPAIAVLMELRNNYNQSYKVNLTKIKTFKKVDTKDVSRRSS</sequence>
<dbReference type="InterPro" id="IPR037198">
    <property type="entry name" value="MutL_C_sf"/>
</dbReference>
<dbReference type="SUPFAM" id="SSF54211">
    <property type="entry name" value="Ribosomal protein S5 domain 2-like"/>
    <property type="match status" value="1"/>
</dbReference>
<name>A0A8S4SHM3_9NEOP</name>
<feature type="compositionally biased region" description="Basic residues" evidence="3">
    <location>
        <begin position="398"/>
        <end position="410"/>
    </location>
</feature>
<dbReference type="Pfam" id="PF13589">
    <property type="entry name" value="HATPase_c_3"/>
    <property type="match status" value="1"/>
</dbReference>
<comment type="similarity">
    <text evidence="1">Belongs to the DNA mismatch repair MutL/HexB family.</text>
</comment>
<accession>A0A8S4SHM3</accession>
<dbReference type="SUPFAM" id="SSF55874">
    <property type="entry name" value="ATPase domain of HSP90 chaperone/DNA topoisomerase II/histidine kinase"/>
    <property type="match status" value="1"/>
</dbReference>
<dbReference type="GO" id="GO:0005524">
    <property type="term" value="F:ATP binding"/>
    <property type="evidence" value="ECO:0007669"/>
    <property type="project" value="InterPro"/>
</dbReference>
<dbReference type="InterPro" id="IPR038973">
    <property type="entry name" value="MutL/Mlh/Pms-like"/>
</dbReference>
<dbReference type="InterPro" id="IPR014721">
    <property type="entry name" value="Ribsml_uS5_D2-typ_fold_subgr"/>
</dbReference>
<evidence type="ECO:0000256" key="3">
    <source>
        <dbReference type="SAM" id="MobiDB-lite"/>
    </source>
</evidence>
<gene>
    <name evidence="6" type="primary">jg11104</name>
    <name evidence="6" type="ORF">PAEG_LOCUS25181</name>
</gene>
<feature type="domain" description="MutL C-terminal dimerisation" evidence="4">
    <location>
        <begin position="1004"/>
        <end position="1168"/>
    </location>
</feature>
<dbReference type="GO" id="GO:0006298">
    <property type="term" value="P:mismatch repair"/>
    <property type="evidence" value="ECO:0007669"/>
    <property type="project" value="InterPro"/>
</dbReference>
<dbReference type="PANTHER" id="PTHR10073">
    <property type="entry name" value="DNA MISMATCH REPAIR PROTEIN MLH, PMS, MUTL"/>
    <property type="match status" value="1"/>
</dbReference>
<dbReference type="Gene3D" id="3.30.1540.20">
    <property type="entry name" value="MutL, C-terminal domain, dimerisation subdomain"/>
    <property type="match status" value="1"/>
</dbReference>
<evidence type="ECO:0000256" key="2">
    <source>
        <dbReference type="ARBA" id="ARBA00022763"/>
    </source>
</evidence>
<dbReference type="Gene3D" id="3.30.1370.100">
    <property type="entry name" value="MutL, C-terminal domain, regulatory subdomain"/>
    <property type="match status" value="1"/>
</dbReference>
<dbReference type="AlphaFoldDB" id="A0A8S4SHM3"/>
<dbReference type="PANTHER" id="PTHR10073:SF47">
    <property type="entry name" value="DNA MISMATCH REPAIR PROTEIN MLH3"/>
    <property type="match status" value="1"/>
</dbReference>
<dbReference type="InterPro" id="IPR042121">
    <property type="entry name" value="MutL_C_regsub"/>
</dbReference>
<evidence type="ECO:0000256" key="1">
    <source>
        <dbReference type="ARBA" id="ARBA00006082"/>
    </source>
</evidence>
<dbReference type="SMART" id="SM01340">
    <property type="entry name" value="DNA_mis_repair"/>
    <property type="match status" value="1"/>
</dbReference>
<dbReference type="InterPro" id="IPR013507">
    <property type="entry name" value="DNA_mismatch_S5_2-like"/>
</dbReference>
<proteinExistence type="inferred from homology"/>
<evidence type="ECO:0000313" key="7">
    <source>
        <dbReference type="Proteomes" id="UP000838756"/>
    </source>
</evidence>
<keyword evidence="7" id="KW-1185">Reference proteome</keyword>
<dbReference type="InterPro" id="IPR036890">
    <property type="entry name" value="HATPase_C_sf"/>
</dbReference>
<dbReference type="Gene3D" id="3.30.230.10">
    <property type="match status" value="1"/>
</dbReference>
<dbReference type="OrthoDB" id="429932at2759"/>
<dbReference type="InterPro" id="IPR014790">
    <property type="entry name" value="MutL_C"/>
</dbReference>
<keyword evidence="2" id="KW-0227">DNA damage</keyword>
<reference evidence="6" key="1">
    <citation type="submission" date="2022-03" db="EMBL/GenBank/DDBJ databases">
        <authorList>
            <person name="Lindestad O."/>
        </authorList>
    </citation>
    <scope>NUCLEOTIDE SEQUENCE</scope>
</reference>
<comment type="caution">
    <text evidence="6">The sequence shown here is derived from an EMBL/GenBank/DDBJ whole genome shotgun (WGS) entry which is preliminary data.</text>
</comment>
<dbReference type="EMBL" id="CAKXAJ010026300">
    <property type="protein sequence ID" value="CAH2266100.1"/>
    <property type="molecule type" value="Genomic_DNA"/>
</dbReference>
<protein>
    <submittedName>
        <fullName evidence="6">Jg11104 protein</fullName>
    </submittedName>
</protein>